<organism evidence="5 6">
    <name type="scientific">Paramecium pentaurelia</name>
    <dbReference type="NCBI Taxonomy" id="43138"/>
    <lineage>
        <taxon>Eukaryota</taxon>
        <taxon>Sar</taxon>
        <taxon>Alveolata</taxon>
        <taxon>Ciliophora</taxon>
        <taxon>Intramacronucleata</taxon>
        <taxon>Oligohymenophorea</taxon>
        <taxon>Peniculida</taxon>
        <taxon>Parameciidae</taxon>
        <taxon>Paramecium</taxon>
    </lineage>
</organism>
<protein>
    <submittedName>
        <fullName evidence="5">Uncharacterized protein</fullName>
    </submittedName>
</protein>
<accession>A0A8S1V278</accession>
<reference evidence="5" key="1">
    <citation type="submission" date="2021-01" db="EMBL/GenBank/DDBJ databases">
        <authorList>
            <consortium name="Genoscope - CEA"/>
            <person name="William W."/>
        </authorList>
    </citation>
    <scope>NUCLEOTIDE SEQUENCE</scope>
</reference>
<dbReference type="EMBL" id="CAJJDO010000050">
    <property type="protein sequence ID" value="CAD8168856.1"/>
    <property type="molecule type" value="Genomic_DNA"/>
</dbReference>
<dbReference type="PANTHER" id="PTHR13471">
    <property type="entry name" value="TETRATRICOPEPTIDE-LIKE HELICAL"/>
    <property type="match status" value="1"/>
</dbReference>
<name>A0A8S1V278_9CILI</name>
<feature type="compositionally biased region" description="Basic residues" evidence="4">
    <location>
        <begin position="36"/>
        <end position="47"/>
    </location>
</feature>
<dbReference type="AlphaFoldDB" id="A0A8S1V278"/>
<evidence type="ECO:0000256" key="4">
    <source>
        <dbReference type="SAM" id="MobiDB-lite"/>
    </source>
</evidence>
<proteinExistence type="inferred from homology"/>
<dbReference type="InterPro" id="IPR013633">
    <property type="entry name" value="NRDE-2"/>
</dbReference>
<keyword evidence="6" id="KW-1185">Reference proteome</keyword>
<evidence type="ECO:0000256" key="2">
    <source>
        <dbReference type="ARBA" id="ARBA00009265"/>
    </source>
</evidence>
<keyword evidence="3" id="KW-0539">Nucleus</keyword>
<evidence type="ECO:0000313" key="6">
    <source>
        <dbReference type="Proteomes" id="UP000689195"/>
    </source>
</evidence>
<dbReference type="PANTHER" id="PTHR13471:SF0">
    <property type="entry name" value="NUCLEAR EXOSOME REGULATOR NRDE2"/>
    <property type="match status" value="1"/>
</dbReference>
<dbReference type="Proteomes" id="UP000689195">
    <property type="component" value="Unassembled WGS sequence"/>
</dbReference>
<comment type="caution">
    <text evidence="5">The sequence shown here is derived from an EMBL/GenBank/DDBJ whole genome shotgun (WGS) entry which is preliminary data.</text>
</comment>
<comment type="subcellular location">
    <subcellularLocation>
        <location evidence="1">Nucleus</location>
    </subcellularLocation>
</comment>
<gene>
    <name evidence="5" type="ORF">PPENT_87.1.T0500025</name>
</gene>
<dbReference type="OrthoDB" id="297219at2759"/>
<sequence length="973" mass="116702">MSEDEEWLNVGKSFVKNQSEQQNNIIENKINENLKEKKKKKKDKKKDKLSQAQQQIAIKFTEEEIEAYYDQKLENQYKIDTSKSFIYKHEMGVGLLSVQVLPIGDNQILAYGFLEQDIPHYVRTNQLRILGMKNQKKVNQIFDSVIRLRDKSTFEYTRYIEAAQIQPEKSYMIQHQSKLCNEDFVPFNNQLVEVDPISKDQKLQERNLELQNQLQTNVNDLDIWKEFLLIQEKIAELQGYNEPLLLANRRLSILQKLEQVSEVLSDHPWVLAYKISLMQNLELRNDELHKEIDNSWSELFSKYVHIQPIWILFLDHKLKTEIFSATMLRVEASKHIANLQKLINETTRAQLVQLFKRIYIELIQQISFYESEMGFKERSVGILQALCEMNLFAPKHLQRTYDLEEKVKEFRNYWDLNVRTGEQNEYGWRDTPELKEDFIGYFDSSLQIQEQEDQIQQFLSFQQLKRWRPANQRFDIEWIKQNVDAVVIYEDIEPYLYIFNDQESKLNIVSILLQQIGYPPIDSYILPQINQFHSADMCYNKISFDYLQNEFFIKYQSIFQCKLQNNLSQFVYVKRLLEKVYQQINNQFLLVYLFMLYGILYLNNDLIAPNQVLQQELKSGLKQIKNILKDQQNNLVLWILYHEIESLKKQQYQVQLISQIKLYAKSKKQKLMILYFEFIHLSSYEKSVNIIKEALKAYGEDTNISDSTLVLKLRNLYRQSRNKWQNIDYLFQYKKELQPFSLSKRSILLIFFLFLQQNAINENLCNLMQESKQLKIVHFTDQYQRRKILIKYKNEVSLILLNLLRFSQEKEEICKVALKLDQDQIIFFITYIHYLTKKFLYFQRLVELQDIIQLQSPQICWIAYVLNQDPNKSWFLVEYLKNQTEKGLAQIYCESNDQENFEGTVNLKYNYILELMSMDLQKKLNPNVKQMYKSLKRNPYSICMYAKVIEELKERNESLNLLQDLQEKELKCF</sequence>
<evidence type="ECO:0000256" key="3">
    <source>
        <dbReference type="ARBA" id="ARBA00023242"/>
    </source>
</evidence>
<evidence type="ECO:0000256" key="1">
    <source>
        <dbReference type="ARBA" id="ARBA00004123"/>
    </source>
</evidence>
<evidence type="ECO:0000313" key="5">
    <source>
        <dbReference type="EMBL" id="CAD8168856.1"/>
    </source>
</evidence>
<dbReference type="GO" id="GO:0071013">
    <property type="term" value="C:catalytic step 2 spliceosome"/>
    <property type="evidence" value="ECO:0007669"/>
    <property type="project" value="TreeGrafter"/>
</dbReference>
<feature type="region of interest" description="Disordered" evidence="4">
    <location>
        <begin position="26"/>
        <end position="48"/>
    </location>
</feature>
<comment type="similarity">
    <text evidence="2">Belongs to the NRDE2 family.</text>
</comment>
<dbReference type="GO" id="GO:0031048">
    <property type="term" value="P:regulatory ncRNA-mediated heterochromatin formation"/>
    <property type="evidence" value="ECO:0007669"/>
    <property type="project" value="TreeGrafter"/>
</dbReference>
<dbReference type="GO" id="GO:1902369">
    <property type="term" value="P:negative regulation of RNA catabolic process"/>
    <property type="evidence" value="ECO:0007669"/>
    <property type="project" value="TreeGrafter"/>
</dbReference>
<dbReference type="Pfam" id="PF08424">
    <property type="entry name" value="NRDE-2"/>
    <property type="match status" value="1"/>
</dbReference>